<keyword evidence="8" id="KW-0460">Magnesium</keyword>
<dbReference type="Proteomes" id="UP000182278">
    <property type="component" value="Unassembled WGS sequence"/>
</dbReference>
<dbReference type="CDD" id="cd05403">
    <property type="entry name" value="NT_KNTase_like"/>
    <property type="match status" value="1"/>
</dbReference>
<dbReference type="Pfam" id="PF01909">
    <property type="entry name" value="NTP_transf_2"/>
    <property type="match status" value="1"/>
</dbReference>
<dbReference type="EMBL" id="MNUO01000030">
    <property type="protein sequence ID" value="OIN97951.1"/>
    <property type="molecule type" value="Genomic_DNA"/>
</dbReference>
<evidence type="ECO:0000313" key="12">
    <source>
        <dbReference type="Proteomes" id="UP000182278"/>
    </source>
</evidence>
<keyword evidence="5" id="KW-0479">Metal-binding</keyword>
<keyword evidence="3" id="KW-0808">Transferase</keyword>
<evidence type="ECO:0000256" key="5">
    <source>
        <dbReference type="ARBA" id="ARBA00022723"/>
    </source>
</evidence>
<proteinExistence type="inferred from homology"/>
<dbReference type="PANTHER" id="PTHR33571">
    <property type="entry name" value="SSL8005 PROTEIN"/>
    <property type="match status" value="1"/>
</dbReference>
<dbReference type="AlphaFoldDB" id="A0A1J4SEZ2"/>
<evidence type="ECO:0000256" key="2">
    <source>
        <dbReference type="ARBA" id="ARBA00022649"/>
    </source>
</evidence>
<evidence type="ECO:0000259" key="10">
    <source>
        <dbReference type="Pfam" id="PF01909"/>
    </source>
</evidence>
<accession>A0A1J4SEZ2</accession>
<comment type="similarity">
    <text evidence="9">Belongs to the MntA antitoxin family.</text>
</comment>
<dbReference type="STRING" id="1817893.AUJ66_01915"/>
<evidence type="ECO:0000256" key="8">
    <source>
        <dbReference type="ARBA" id="ARBA00022842"/>
    </source>
</evidence>
<organism evidence="11 12">
    <name type="scientific">Candidatus Desantisbacteria bacterium CG1_02_38_46</name>
    <dbReference type="NCBI Taxonomy" id="1817893"/>
    <lineage>
        <taxon>Bacteria</taxon>
        <taxon>Candidatus Desantisiibacteriota</taxon>
    </lineage>
</organism>
<keyword evidence="7" id="KW-0067">ATP-binding</keyword>
<evidence type="ECO:0000313" key="11">
    <source>
        <dbReference type="EMBL" id="OIN97951.1"/>
    </source>
</evidence>
<sequence>MNNTPIEILSKRGLIEKFCKKNGIIFLGVFGSFARNETKEESDIDILAKFEHIGGLLEFIRVEYELSDLLGRKVDLVEEKGIPDLLKERIEKEIMPIYERRR</sequence>
<evidence type="ECO:0000256" key="1">
    <source>
        <dbReference type="ARBA" id="ARBA00001946"/>
    </source>
</evidence>
<evidence type="ECO:0000256" key="9">
    <source>
        <dbReference type="ARBA" id="ARBA00038276"/>
    </source>
</evidence>
<dbReference type="InterPro" id="IPR002934">
    <property type="entry name" value="Polymerase_NTP_transf_dom"/>
</dbReference>
<evidence type="ECO:0000256" key="4">
    <source>
        <dbReference type="ARBA" id="ARBA00022695"/>
    </source>
</evidence>
<reference evidence="11 12" key="1">
    <citation type="journal article" date="2016" name="Environ. Microbiol.">
        <title>Genomic resolution of a cold subsurface aquifer community provides metabolic insights for novel microbes adapted to high CO concentrations.</title>
        <authorList>
            <person name="Probst A.J."/>
            <person name="Castelle C.J."/>
            <person name="Singh A."/>
            <person name="Brown C.T."/>
            <person name="Anantharaman K."/>
            <person name="Sharon I."/>
            <person name="Hug L.A."/>
            <person name="Burstein D."/>
            <person name="Emerson J.B."/>
            <person name="Thomas B.C."/>
            <person name="Banfield J.F."/>
        </authorList>
    </citation>
    <scope>NUCLEOTIDE SEQUENCE [LARGE SCALE GENOMIC DNA]</scope>
    <source>
        <strain evidence="11">CG1_02_38_46</strain>
    </source>
</reference>
<name>A0A1J4SEZ2_9BACT</name>
<dbReference type="Gene3D" id="3.30.460.10">
    <property type="entry name" value="Beta Polymerase, domain 2"/>
    <property type="match status" value="1"/>
</dbReference>
<dbReference type="InterPro" id="IPR052038">
    <property type="entry name" value="Type-VII_TA_antitoxin"/>
</dbReference>
<keyword evidence="6" id="KW-0547">Nucleotide-binding</keyword>
<evidence type="ECO:0000256" key="6">
    <source>
        <dbReference type="ARBA" id="ARBA00022741"/>
    </source>
</evidence>
<dbReference type="GO" id="GO:0005524">
    <property type="term" value="F:ATP binding"/>
    <property type="evidence" value="ECO:0007669"/>
    <property type="project" value="UniProtKB-KW"/>
</dbReference>
<dbReference type="SUPFAM" id="SSF81301">
    <property type="entry name" value="Nucleotidyltransferase"/>
    <property type="match status" value="1"/>
</dbReference>
<comment type="caution">
    <text evidence="11">The sequence shown here is derived from an EMBL/GenBank/DDBJ whole genome shotgun (WGS) entry which is preliminary data.</text>
</comment>
<evidence type="ECO:0000256" key="7">
    <source>
        <dbReference type="ARBA" id="ARBA00022840"/>
    </source>
</evidence>
<feature type="domain" description="Polymerase nucleotidyl transferase" evidence="10">
    <location>
        <begin position="13"/>
        <end position="93"/>
    </location>
</feature>
<keyword evidence="2" id="KW-1277">Toxin-antitoxin system</keyword>
<dbReference type="GO" id="GO:0016779">
    <property type="term" value="F:nucleotidyltransferase activity"/>
    <property type="evidence" value="ECO:0007669"/>
    <property type="project" value="UniProtKB-KW"/>
</dbReference>
<dbReference type="GO" id="GO:0046872">
    <property type="term" value="F:metal ion binding"/>
    <property type="evidence" value="ECO:0007669"/>
    <property type="project" value="UniProtKB-KW"/>
</dbReference>
<dbReference type="InterPro" id="IPR043519">
    <property type="entry name" value="NT_sf"/>
</dbReference>
<protein>
    <recommendedName>
        <fullName evidence="10">Polymerase nucleotidyl transferase domain-containing protein</fullName>
    </recommendedName>
</protein>
<keyword evidence="4" id="KW-0548">Nucleotidyltransferase</keyword>
<gene>
    <name evidence="11" type="ORF">AUJ66_01915</name>
</gene>
<comment type="cofactor">
    <cofactor evidence="1">
        <name>Mg(2+)</name>
        <dbReference type="ChEBI" id="CHEBI:18420"/>
    </cofactor>
</comment>
<evidence type="ECO:0000256" key="3">
    <source>
        <dbReference type="ARBA" id="ARBA00022679"/>
    </source>
</evidence>
<dbReference type="PANTHER" id="PTHR33571:SF14">
    <property type="entry name" value="PROTEIN ADENYLYLTRANSFERASE MJ0435-RELATED"/>
    <property type="match status" value="1"/>
</dbReference>